<evidence type="ECO:0000256" key="1">
    <source>
        <dbReference type="SAM" id="Phobius"/>
    </source>
</evidence>
<organism evidence="2 3">
    <name type="scientific">Fodinibius salipaludis</name>
    <dbReference type="NCBI Taxonomy" id="2032627"/>
    <lineage>
        <taxon>Bacteria</taxon>
        <taxon>Pseudomonadati</taxon>
        <taxon>Balneolota</taxon>
        <taxon>Balneolia</taxon>
        <taxon>Balneolales</taxon>
        <taxon>Balneolaceae</taxon>
        <taxon>Fodinibius</taxon>
    </lineage>
</organism>
<keyword evidence="3" id="KW-1185">Reference proteome</keyword>
<dbReference type="Proteomes" id="UP000218831">
    <property type="component" value="Unassembled WGS sequence"/>
</dbReference>
<accession>A0A2A2G7Q2</accession>
<dbReference type="EMBL" id="NSKE01000006">
    <property type="protein sequence ID" value="PAU93786.1"/>
    <property type="molecule type" value="Genomic_DNA"/>
</dbReference>
<keyword evidence="1" id="KW-0812">Transmembrane</keyword>
<feature type="transmembrane region" description="Helical" evidence="1">
    <location>
        <begin position="12"/>
        <end position="34"/>
    </location>
</feature>
<evidence type="ECO:0008006" key="4">
    <source>
        <dbReference type="Google" id="ProtNLM"/>
    </source>
</evidence>
<gene>
    <name evidence="2" type="ORF">CK503_08920</name>
</gene>
<dbReference type="RefSeq" id="WP_095606462.1">
    <property type="nucleotide sequence ID" value="NZ_NSKE01000006.1"/>
</dbReference>
<keyword evidence="1" id="KW-1133">Transmembrane helix</keyword>
<protein>
    <recommendedName>
        <fullName evidence="4">Cardiolipin synthase N-terminal domain-containing protein</fullName>
    </recommendedName>
</protein>
<evidence type="ECO:0000313" key="3">
    <source>
        <dbReference type="Proteomes" id="UP000218831"/>
    </source>
</evidence>
<proteinExistence type="predicted"/>
<comment type="caution">
    <text evidence="2">The sequence shown here is derived from an EMBL/GenBank/DDBJ whole genome shotgun (WGS) entry which is preliminary data.</text>
</comment>
<dbReference type="AlphaFoldDB" id="A0A2A2G7Q2"/>
<feature type="transmembrane region" description="Helical" evidence="1">
    <location>
        <begin position="46"/>
        <end position="64"/>
    </location>
</feature>
<reference evidence="2 3" key="1">
    <citation type="submission" date="2017-08" db="EMBL/GenBank/DDBJ databases">
        <title>Aliifodinibius alkalisoli sp. nov., isolated from saline alkaline soil.</title>
        <authorList>
            <person name="Liu D."/>
            <person name="Zhang G."/>
        </authorList>
    </citation>
    <scope>NUCLEOTIDE SEQUENCE [LARGE SCALE GENOMIC DNA]</scope>
    <source>
        <strain evidence="2 3">WN023</strain>
    </source>
</reference>
<evidence type="ECO:0000313" key="2">
    <source>
        <dbReference type="EMBL" id="PAU93786.1"/>
    </source>
</evidence>
<sequence>MLETFYNSFGFIGSITVAFIIFIAFIFWMAGIAGLSQLPESRNKNIKLVCSIFFPPYPIVWLFVDMYRQSHLMKETDIK</sequence>
<keyword evidence="1" id="KW-0472">Membrane</keyword>
<dbReference type="OrthoDB" id="1524997at2"/>
<name>A0A2A2G7Q2_9BACT</name>